<evidence type="ECO:0000313" key="12">
    <source>
        <dbReference type="Proteomes" id="UP000179270"/>
    </source>
</evidence>
<keyword evidence="4" id="KW-0547">Nucleotide-binding</keyword>
<keyword evidence="3" id="KW-0808">Transferase</keyword>
<reference evidence="11 12" key="1">
    <citation type="journal article" date="2016" name="Nat. Commun.">
        <title>Thousands of microbial genomes shed light on interconnected biogeochemical processes in an aquifer system.</title>
        <authorList>
            <person name="Anantharaman K."/>
            <person name="Brown C.T."/>
            <person name="Hug L.A."/>
            <person name="Sharon I."/>
            <person name="Castelle C.J."/>
            <person name="Probst A.J."/>
            <person name="Thomas B.C."/>
            <person name="Singh A."/>
            <person name="Wilkins M.J."/>
            <person name="Karaoz U."/>
            <person name="Brodie E.L."/>
            <person name="Williams K.H."/>
            <person name="Hubbard S.S."/>
            <person name="Banfield J.F."/>
        </authorList>
    </citation>
    <scope>NUCLEOTIDE SEQUENCE [LARGE SCALE GENOMIC DNA]</scope>
</reference>
<dbReference type="GO" id="GO:0019287">
    <property type="term" value="P:isopentenyl diphosphate biosynthetic process, mevalonate pathway"/>
    <property type="evidence" value="ECO:0007669"/>
    <property type="project" value="UniProtKB-UniPathway"/>
</dbReference>
<evidence type="ECO:0000256" key="8">
    <source>
        <dbReference type="ARBA" id="ARBA00023098"/>
    </source>
</evidence>
<organism evidence="11 12">
    <name type="scientific">Candidatus Roizmanbacteria bacterium RIFCSPLOWO2_01_FULL_35_13</name>
    <dbReference type="NCBI Taxonomy" id="1802055"/>
    <lineage>
        <taxon>Bacteria</taxon>
        <taxon>Candidatus Roizmaniibacteriota</taxon>
    </lineage>
</organism>
<evidence type="ECO:0000313" key="11">
    <source>
        <dbReference type="EMBL" id="OGK42640.1"/>
    </source>
</evidence>
<evidence type="ECO:0000256" key="3">
    <source>
        <dbReference type="ARBA" id="ARBA00022679"/>
    </source>
</evidence>
<dbReference type="InterPro" id="IPR006205">
    <property type="entry name" value="Mev_gal_kin"/>
</dbReference>
<dbReference type="GO" id="GO:0005524">
    <property type="term" value="F:ATP binding"/>
    <property type="evidence" value="ECO:0007669"/>
    <property type="project" value="UniProtKB-KW"/>
</dbReference>
<comment type="pathway">
    <text evidence="9">Isoprenoid biosynthesis; isopentenyl diphosphate biosynthesis via mevalonate pathway; isopentenyl diphosphate from (R)-mevalonate: step 1/3.</text>
</comment>
<dbReference type="UniPathway" id="UPA00057">
    <property type="reaction ID" value="UER00098"/>
</dbReference>
<keyword evidence="1" id="KW-0963">Cytoplasm</keyword>
<keyword evidence="7" id="KW-0460">Magnesium</keyword>
<dbReference type="Proteomes" id="UP000179270">
    <property type="component" value="Unassembled WGS sequence"/>
</dbReference>
<evidence type="ECO:0000256" key="1">
    <source>
        <dbReference type="ARBA" id="ARBA00022490"/>
    </source>
</evidence>
<dbReference type="SUPFAM" id="SSF54211">
    <property type="entry name" value="Ribosomal protein S5 domain 2-like"/>
    <property type="match status" value="1"/>
</dbReference>
<dbReference type="AlphaFoldDB" id="A0A1F7IH09"/>
<dbReference type="STRING" id="1802055.A3A74_06415"/>
<dbReference type="Gene3D" id="3.30.230.10">
    <property type="match status" value="1"/>
</dbReference>
<dbReference type="PANTHER" id="PTHR43290:SF2">
    <property type="entry name" value="MEVALONATE KINASE"/>
    <property type="match status" value="1"/>
</dbReference>
<evidence type="ECO:0000256" key="7">
    <source>
        <dbReference type="ARBA" id="ARBA00022842"/>
    </source>
</evidence>
<dbReference type="SUPFAM" id="SSF55060">
    <property type="entry name" value="GHMP Kinase, C-terminal domain"/>
    <property type="match status" value="1"/>
</dbReference>
<keyword evidence="8" id="KW-0443">Lipid metabolism</keyword>
<evidence type="ECO:0000256" key="9">
    <source>
        <dbReference type="ARBA" id="ARBA00029438"/>
    </source>
</evidence>
<dbReference type="PANTHER" id="PTHR43290">
    <property type="entry name" value="MEVALONATE KINASE"/>
    <property type="match status" value="1"/>
</dbReference>
<dbReference type="Pfam" id="PF00288">
    <property type="entry name" value="GHMP_kinases_N"/>
    <property type="match status" value="1"/>
</dbReference>
<dbReference type="InterPro" id="IPR036554">
    <property type="entry name" value="GHMP_kinase_C_sf"/>
</dbReference>
<dbReference type="PRINTS" id="PR00959">
    <property type="entry name" value="MEVGALKINASE"/>
</dbReference>
<name>A0A1F7IH09_9BACT</name>
<evidence type="ECO:0000259" key="10">
    <source>
        <dbReference type="Pfam" id="PF00288"/>
    </source>
</evidence>
<dbReference type="InterPro" id="IPR014721">
    <property type="entry name" value="Ribsml_uS5_D2-typ_fold_subgr"/>
</dbReference>
<dbReference type="InterPro" id="IPR020568">
    <property type="entry name" value="Ribosomal_Su5_D2-typ_SF"/>
</dbReference>
<keyword evidence="2" id="KW-0444">Lipid biosynthesis</keyword>
<dbReference type="Gene3D" id="3.30.70.890">
    <property type="entry name" value="GHMP kinase, C-terminal domain"/>
    <property type="match status" value="1"/>
</dbReference>
<gene>
    <name evidence="11" type="ORF">A3A74_06415</name>
</gene>
<keyword evidence="5" id="KW-0418">Kinase</keyword>
<evidence type="ECO:0000256" key="6">
    <source>
        <dbReference type="ARBA" id="ARBA00022840"/>
    </source>
</evidence>
<evidence type="ECO:0000256" key="5">
    <source>
        <dbReference type="ARBA" id="ARBA00022777"/>
    </source>
</evidence>
<feature type="domain" description="GHMP kinase N-terminal" evidence="10">
    <location>
        <begin position="56"/>
        <end position="143"/>
    </location>
</feature>
<comment type="caution">
    <text evidence="11">The sequence shown here is derived from an EMBL/GenBank/DDBJ whole genome shotgun (WGS) entry which is preliminary data.</text>
</comment>
<protein>
    <recommendedName>
        <fullName evidence="10">GHMP kinase N-terminal domain-containing protein</fullName>
    </recommendedName>
</protein>
<evidence type="ECO:0000256" key="4">
    <source>
        <dbReference type="ARBA" id="ARBA00022741"/>
    </source>
</evidence>
<evidence type="ECO:0000256" key="2">
    <source>
        <dbReference type="ARBA" id="ARBA00022516"/>
    </source>
</evidence>
<proteinExistence type="predicted"/>
<keyword evidence="6" id="KW-0067">ATP-binding</keyword>
<accession>A0A1F7IH09</accession>
<dbReference type="GO" id="GO:0005829">
    <property type="term" value="C:cytosol"/>
    <property type="evidence" value="ECO:0007669"/>
    <property type="project" value="TreeGrafter"/>
</dbReference>
<dbReference type="GO" id="GO:0004496">
    <property type="term" value="F:mevalonate kinase activity"/>
    <property type="evidence" value="ECO:0007669"/>
    <property type="project" value="InterPro"/>
</dbReference>
<sequence>MKTISYSAPAKVILSGEHAVVYGKPAIVAALDLRLKFSLWEDKKNPTDKTILLIVEKVKEYLKKQKIPFKDKKFNFKFESNIPIKQRLGSSAAFCVATAAALLEFYSGREFDRETINNIAYQTEKYFHINASGVDNTTSCFGGLIFYRKEFEFLKTISALNFKIPKKIEEGLYLVDSGNPVESTGYMVNNVVGEKYNKSPRLTEEILNDIEKTTKRMVVSIVKEDKEFFAKSLIDSQIFLDMLGVVSKKAKNLLKDLEPYGYGKVTGGGGKKEGSGYMLFFADKIKEFESYCKDENIAYFKFKQSYEGVRKEV</sequence>
<dbReference type="InterPro" id="IPR006204">
    <property type="entry name" value="GHMP_kinase_N_dom"/>
</dbReference>
<dbReference type="EMBL" id="MGAF01000006">
    <property type="protein sequence ID" value="OGK42640.1"/>
    <property type="molecule type" value="Genomic_DNA"/>
</dbReference>